<dbReference type="GO" id="GO:0006629">
    <property type="term" value="P:lipid metabolic process"/>
    <property type="evidence" value="ECO:0007669"/>
    <property type="project" value="InterPro"/>
</dbReference>
<name>A0AAE4Z9J6_9BACT</name>
<dbReference type="SUPFAM" id="SSF51695">
    <property type="entry name" value="PLC-like phosphodiesterases"/>
    <property type="match status" value="1"/>
</dbReference>
<evidence type="ECO:0000313" key="3">
    <source>
        <dbReference type="Proteomes" id="UP000702544"/>
    </source>
</evidence>
<organism evidence="2 3">
    <name type="scientific">Candidatus Kutchimonas denitrificans</name>
    <dbReference type="NCBI Taxonomy" id="3056748"/>
    <lineage>
        <taxon>Bacteria</taxon>
        <taxon>Pseudomonadati</taxon>
        <taxon>Gemmatimonadota</taxon>
        <taxon>Gemmatimonadia</taxon>
        <taxon>Candidatus Palauibacterales</taxon>
        <taxon>Candidatus Palauibacteraceae</taxon>
        <taxon>Candidatus Kutchimonas</taxon>
    </lineage>
</organism>
<dbReference type="InterPro" id="IPR017946">
    <property type="entry name" value="PLC-like_Pdiesterase_TIM-brl"/>
</dbReference>
<dbReference type="Proteomes" id="UP000702544">
    <property type="component" value="Unassembled WGS sequence"/>
</dbReference>
<dbReference type="PANTHER" id="PTHR46211:SF8">
    <property type="entry name" value="PHOSPHODIESTERASE"/>
    <property type="match status" value="1"/>
</dbReference>
<sequence length="259" mass="29229">MTVPKNVRVRPPALIAHRGYALRYPENTLESLRAAVRAGAGYIEFDVQMTADGVPVLLHDADLWRTGQDERVVMDLTLDQLWEVEVTETRRLGPRFFGVQAPTLDDAVALVREHREIAAFVEIKRESMRRFGVETIVDKVMETLAPARDRCFVISLDPEAIALARARGAAAIGWVLSEWSEAALQEAKRIQPDYLFGNYRMIPGDAQLWSGPWRWALYEIVDVDLALELATRGARFIETMAIAEMLADRRLAPGRRADD</sequence>
<dbReference type="Pfam" id="PF03009">
    <property type="entry name" value="GDPD"/>
    <property type="match status" value="1"/>
</dbReference>
<reference evidence="2 3" key="1">
    <citation type="submission" date="2020-01" db="EMBL/GenBank/DDBJ databases">
        <title>Genomes assembled from Gulf of Kutch pelagic sediment metagenomes.</title>
        <authorList>
            <person name="Chandrashekar M."/>
            <person name="Mahajan M.S."/>
            <person name="Dave K.J."/>
            <person name="Vatsa P."/>
            <person name="Nathani N.M."/>
        </authorList>
    </citation>
    <scope>NUCLEOTIDE SEQUENCE [LARGE SCALE GENOMIC DNA]</scope>
    <source>
        <strain evidence="2">KS3-K002</strain>
    </source>
</reference>
<gene>
    <name evidence="2" type="ORF">GWO12_07895</name>
</gene>
<dbReference type="PANTHER" id="PTHR46211">
    <property type="entry name" value="GLYCEROPHOSPHORYL DIESTER PHOSPHODIESTERASE"/>
    <property type="match status" value="1"/>
</dbReference>
<dbReference type="GO" id="GO:0008081">
    <property type="term" value="F:phosphoric diester hydrolase activity"/>
    <property type="evidence" value="ECO:0007669"/>
    <property type="project" value="InterPro"/>
</dbReference>
<dbReference type="InterPro" id="IPR030395">
    <property type="entry name" value="GP_PDE_dom"/>
</dbReference>
<evidence type="ECO:0000259" key="1">
    <source>
        <dbReference type="PROSITE" id="PS51704"/>
    </source>
</evidence>
<dbReference type="AlphaFoldDB" id="A0AAE4Z9J6"/>
<comment type="caution">
    <text evidence="2">The sequence shown here is derived from an EMBL/GenBank/DDBJ whole genome shotgun (WGS) entry which is preliminary data.</text>
</comment>
<feature type="domain" description="GP-PDE" evidence="1">
    <location>
        <begin position="12"/>
        <end position="259"/>
    </location>
</feature>
<proteinExistence type="predicted"/>
<dbReference type="Gene3D" id="3.20.20.190">
    <property type="entry name" value="Phosphatidylinositol (PI) phosphodiesterase"/>
    <property type="match status" value="1"/>
</dbReference>
<accession>A0AAE4Z9J6</accession>
<evidence type="ECO:0000313" key="2">
    <source>
        <dbReference type="EMBL" id="NIR75022.1"/>
    </source>
</evidence>
<dbReference type="PROSITE" id="PS51704">
    <property type="entry name" value="GP_PDE"/>
    <property type="match status" value="1"/>
</dbReference>
<protein>
    <submittedName>
        <fullName evidence="2">Glycerophosphodiester phosphodiesterase</fullName>
    </submittedName>
</protein>
<dbReference type="EMBL" id="JAACAK010000051">
    <property type="protein sequence ID" value="NIR75022.1"/>
    <property type="molecule type" value="Genomic_DNA"/>
</dbReference>